<organism evidence="3 4">
    <name type="scientific">Listeria swaminathanii</name>
    <dbReference type="NCBI Taxonomy" id="2713501"/>
    <lineage>
        <taxon>Bacteria</taxon>
        <taxon>Bacillati</taxon>
        <taxon>Bacillota</taxon>
        <taxon>Bacilli</taxon>
        <taxon>Bacillales</taxon>
        <taxon>Listeriaceae</taxon>
        <taxon>Listeria</taxon>
    </lineage>
</organism>
<evidence type="ECO:0000256" key="1">
    <source>
        <dbReference type="ARBA" id="ARBA00034117"/>
    </source>
</evidence>
<evidence type="ECO:0000313" key="3">
    <source>
        <dbReference type="EMBL" id="MDT0096371.1"/>
    </source>
</evidence>
<reference evidence="3 4" key="1">
    <citation type="submission" date="2023-05" db="EMBL/GenBank/DDBJ databases">
        <title>A Combination of Whole Genome Sequencing and Metagenomics Reveals Diversity of Listeria spp. in Soil Collected from the Nantahala National Forest.</title>
        <authorList>
            <person name="Wang J."/>
            <person name="Schamp C.N."/>
            <person name="Hudson L.K."/>
            <person name="Chaggar H.K."/>
            <person name="Bryan D.W."/>
            <person name="Radosevich M."/>
            <person name="Denes T.G."/>
        </authorList>
    </citation>
    <scope>NUCLEOTIDE SEQUENCE [LARGE SCALE GENOMIC DNA]</scope>
    <source>
        <strain evidence="3 4">UTK S2-0009</strain>
    </source>
</reference>
<dbReference type="InterPro" id="IPR006829">
    <property type="entry name" value="LXG_dom"/>
</dbReference>
<comment type="caution">
    <text evidence="3">The sequence shown here is derived from an EMBL/GenBank/DDBJ whole genome shotgun (WGS) entry which is preliminary data.</text>
</comment>
<sequence length="106" mass="11420">MGLIYSSGDSEQLIEALSKNLASGKDVITQLKAGSKKIIKAVDGRTLSGAAYTAGKDLFANLVLPTIEKVTSACDTIEQELHRYQLSNSIVSSEGYLDEDNLKQQI</sequence>
<dbReference type="RefSeq" id="WP_311174745.1">
    <property type="nucleotide sequence ID" value="NZ_CP156021.1"/>
</dbReference>
<dbReference type="Proteomes" id="UP001267344">
    <property type="component" value="Unassembled WGS sequence"/>
</dbReference>
<comment type="similarity">
    <text evidence="1">In the N-terminal section; belongs to the LXG family.</text>
</comment>
<keyword evidence="4" id="KW-1185">Reference proteome</keyword>
<gene>
    <name evidence="3" type="ORF">QJV39_06545</name>
</gene>
<dbReference type="GeneID" id="93238272"/>
<evidence type="ECO:0000313" key="4">
    <source>
        <dbReference type="Proteomes" id="UP001267344"/>
    </source>
</evidence>
<protein>
    <submittedName>
        <fullName evidence="3">T7SS effector LXG polymorphic toxin</fullName>
    </submittedName>
</protein>
<proteinExistence type="inferred from homology"/>
<dbReference type="Pfam" id="PF04740">
    <property type="entry name" value="LXG"/>
    <property type="match status" value="1"/>
</dbReference>
<name>A0ABU2IFQ2_9LIST</name>
<dbReference type="EMBL" id="JASBAG010000001">
    <property type="protein sequence ID" value="MDT0096371.1"/>
    <property type="molecule type" value="Genomic_DNA"/>
</dbReference>
<evidence type="ECO:0000259" key="2">
    <source>
        <dbReference type="Pfam" id="PF04740"/>
    </source>
</evidence>
<accession>A0ABU2IFQ2</accession>
<feature type="domain" description="LXG" evidence="2">
    <location>
        <begin position="11"/>
        <end position="105"/>
    </location>
</feature>